<comment type="caution">
    <text evidence="2">The sequence shown here is derived from an EMBL/GenBank/DDBJ whole genome shotgun (WGS) entry which is preliminary data.</text>
</comment>
<evidence type="ECO:0000313" key="3">
    <source>
        <dbReference type="Proteomes" id="UP000252107"/>
    </source>
</evidence>
<gene>
    <name evidence="2" type="ORF">A6770_20640</name>
</gene>
<evidence type="ECO:0000313" key="2">
    <source>
        <dbReference type="EMBL" id="RCJ30933.1"/>
    </source>
</evidence>
<keyword evidence="1" id="KW-0472">Membrane</keyword>
<proteinExistence type="predicted"/>
<keyword evidence="1" id="KW-0812">Transmembrane</keyword>
<dbReference type="AlphaFoldDB" id="A0A367R5N0"/>
<sequence>MEIFKTVKFELPSVSRGINNWTFKKSGRRQKRRAFDLFVSFIAGGAPPVVCFEASQLFLNIISCTVYALLTNFLA</sequence>
<reference evidence="2" key="1">
    <citation type="submission" date="2016-04" db="EMBL/GenBank/DDBJ databases">
        <authorList>
            <person name="Tabuchi Yagui T.R."/>
        </authorList>
    </citation>
    <scope>NUCLEOTIDE SEQUENCE [LARGE SCALE GENOMIC DNA]</scope>
    <source>
        <strain evidence="2">NIES-26</strain>
    </source>
</reference>
<organism evidence="2 3">
    <name type="scientific">Nostoc minutum NIES-26</name>
    <dbReference type="NCBI Taxonomy" id="1844469"/>
    <lineage>
        <taxon>Bacteria</taxon>
        <taxon>Bacillati</taxon>
        <taxon>Cyanobacteriota</taxon>
        <taxon>Cyanophyceae</taxon>
        <taxon>Nostocales</taxon>
        <taxon>Nostocaceae</taxon>
        <taxon>Nostoc</taxon>
    </lineage>
</organism>
<protein>
    <submittedName>
        <fullName evidence="2">Uncharacterized protein</fullName>
    </submittedName>
</protein>
<name>A0A367R5N0_9NOSO</name>
<dbReference type="EMBL" id="LXQD01000247">
    <property type="protein sequence ID" value="RCJ30933.1"/>
    <property type="molecule type" value="Genomic_DNA"/>
</dbReference>
<accession>A0A367R5N0</accession>
<keyword evidence="3" id="KW-1185">Reference proteome</keyword>
<keyword evidence="1" id="KW-1133">Transmembrane helix</keyword>
<evidence type="ECO:0000256" key="1">
    <source>
        <dbReference type="SAM" id="Phobius"/>
    </source>
</evidence>
<feature type="transmembrane region" description="Helical" evidence="1">
    <location>
        <begin position="34"/>
        <end position="50"/>
    </location>
</feature>
<dbReference type="Proteomes" id="UP000252107">
    <property type="component" value="Unassembled WGS sequence"/>
</dbReference>